<dbReference type="InterPro" id="IPR001452">
    <property type="entry name" value="SH3_domain"/>
</dbReference>
<evidence type="ECO:0000259" key="5">
    <source>
        <dbReference type="PROSITE" id="PS50001"/>
    </source>
</evidence>
<dbReference type="InterPro" id="IPR000980">
    <property type="entry name" value="SH2"/>
</dbReference>
<dbReference type="SMART" id="SM00252">
    <property type="entry name" value="SH2"/>
    <property type="match status" value="1"/>
</dbReference>
<keyword evidence="3" id="KW-0727">SH2 domain</keyword>
<dbReference type="SUPFAM" id="SSF50044">
    <property type="entry name" value="SH3-domain"/>
    <property type="match status" value="1"/>
</dbReference>
<dbReference type="GO" id="GO:0005085">
    <property type="term" value="F:guanyl-nucleotide exchange factor activity"/>
    <property type="evidence" value="ECO:0007669"/>
    <property type="project" value="TreeGrafter"/>
</dbReference>
<organism evidence="7 8">
    <name type="scientific">Merluccius polli</name>
    <name type="common">Benguela hake</name>
    <name type="synonym">Merluccius cadenati</name>
    <dbReference type="NCBI Taxonomy" id="89951"/>
    <lineage>
        <taxon>Eukaryota</taxon>
        <taxon>Metazoa</taxon>
        <taxon>Chordata</taxon>
        <taxon>Craniata</taxon>
        <taxon>Vertebrata</taxon>
        <taxon>Euteleostomi</taxon>
        <taxon>Actinopterygii</taxon>
        <taxon>Neopterygii</taxon>
        <taxon>Teleostei</taxon>
        <taxon>Neoteleostei</taxon>
        <taxon>Acanthomorphata</taxon>
        <taxon>Zeiogadaria</taxon>
        <taxon>Gadariae</taxon>
        <taxon>Gadiformes</taxon>
        <taxon>Gadoidei</taxon>
        <taxon>Merlucciidae</taxon>
        <taxon>Merluccius</taxon>
    </lineage>
</organism>
<dbReference type="Proteomes" id="UP001174136">
    <property type="component" value="Unassembled WGS sequence"/>
</dbReference>
<dbReference type="PROSITE" id="PS50002">
    <property type="entry name" value="SH3"/>
    <property type="match status" value="1"/>
</dbReference>
<dbReference type="PANTHER" id="PTHR45818:SF5">
    <property type="entry name" value="GUANINE NUCLEOTIDE EXCHANGE FACTOR VAV3 ISOFORM X1"/>
    <property type="match status" value="1"/>
</dbReference>
<keyword evidence="1 4" id="KW-0728">SH3 domain</keyword>
<evidence type="ECO:0000313" key="8">
    <source>
        <dbReference type="Proteomes" id="UP001174136"/>
    </source>
</evidence>
<evidence type="ECO:0000313" key="7">
    <source>
        <dbReference type="EMBL" id="KAK0146273.1"/>
    </source>
</evidence>
<dbReference type="PRINTS" id="PR00452">
    <property type="entry name" value="SH3DOMAIN"/>
</dbReference>
<sequence>MWCFRFAGPMDRSQAEVELLNCENSTFLVRHRSREGTEYAISIKFNDEVKHIKILTKEGCFYIAESRPFKSLLELVEHYKDNSLREGFRSLDTTLQVPYRGLANGNMPRPLPQPSNEKLVHAFISSRLDYCNGLFTGLSKTATSQLQLIQNTAAKVVTRTKKAQQVTQITTLATSFSQNQLQNDIAKSLNCHHCRMNLADLSGQISSTEHVEAAFSIHAAQMWDKLPVEIRLETMLMLKTYLSLLYLSKYFPLFPLPPVFSPRVVGMAVARYDFSSRDTRELSLAEGDVVTIYYKMPNGWWKGDVDGRVGWFPSTYVEEED</sequence>
<dbReference type="SMART" id="SM00326">
    <property type="entry name" value="SH3"/>
    <property type="match status" value="1"/>
</dbReference>
<feature type="domain" description="SH2" evidence="5">
    <location>
        <begin position="5"/>
        <end position="99"/>
    </location>
</feature>
<keyword evidence="2" id="KW-0449">Lipoprotein</keyword>
<name>A0AA47MT91_MERPO</name>
<dbReference type="InterPro" id="IPR036860">
    <property type="entry name" value="SH2_dom_sf"/>
</dbReference>
<proteinExistence type="predicted"/>
<feature type="domain" description="SH3" evidence="6">
    <location>
        <begin position="263"/>
        <end position="321"/>
    </location>
</feature>
<evidence type="ECO:0000256" key="2">
    <source>
        <dbReference type="ARBA" id="ARBA00023288"/>
    </source>
</evidence>
<accession>A0AA47MT91</accession>
<evidence type="ECO:0000259" key="6">
    <source>
        <dbReference type="PROSITE" id="PS50002"/>
    </source>
</evidence>
<dbReference type="Pfam" id="PF00017">
    <property type="entry name" value="SH2"/>
    <property type="match status" value="1"/>
</dbReference>
<dbReference type="PROSITE" id="PS50001">
    <property type="entry name" value="SH2"/>
    <property type="match status" value="1"/>
</dbReference>
<comment type="caution">
    <text evidence="7">The sequence shown here is derived from an EMBL/GenBank/DDBJ whole genome shotgun (WGS) entry which is preliminary data.</text>
</comment>
<reference evidence="7" key="1">
    <citation type="journal article" date="2023" name="Front. Mar. Sci.">
        <title>A new Merluccius polli reference genome to investigate the effects of global change in West African waters.</title>
        <authorList>
            <person name="Mateo J.L."/>
            <person name="Blanco-Fernandez C."/>
            <person name="Garcia-Vazquez E."/>
            <person name="Machado-Schiaffino G."/>
        </authorList>
    </citation>
    <scope>NUCLEOTIDE SEQUENCE</scope>
    <source>
        <strain evidence="7">C29</strain>
        <tissue evidence="7">Fin</tissue>
    </source>
</reference>
<dbReference type="EMBL" id="JAOPHQ010002596">
    <property type="protein sequence ID" value="KAK0146273.1"/>
    <property type="molecule type" value="Genomic_DNA"/>
</dbReference>
<evidence type="ECO:0000256" key="1">
    <source>
        <dbReference type="ARBA" id="ARBA00022443"/>
    </source>
</evidence>
<dbReference type="GO" id="GO:0016477">
    <property type="term" value="P:cell migration"/>
    <property type="evidence" value="ECO:0007669"/>
    <property type="project" value="TreeGrafter"/>
</dbReference>
<gene>
    <name evidence="7" type="primary">Vav3_1</name>
    <name evidence="7" type="ORF">N1851_014432</name>
</gene>
<dbReference type="InterPro" id="IPR036028">
    <property type="entry name" value="SH3-like_dom_sf"/>
</dbReference>
<dbReference type="AlphaFoldDB" id="A0AA47MT91"/>
<dbReference type="GO" id="GO:0005886">
    <property type="term" value="C:plasma membrane"/>
    <property type="evidence" value="ECO:0007669"/>
    <property type="project" value="TreeGrafter"/>
</dbReference>
<dbReference type="Gene3D" id="2.30.30.40">
    <property type="entry name" value="SH3 Domains"/>
    <property type="match status" value="1"/>
</dbReference>
<dbReference type="PRINTS" id="PR00401">
    <property type="entry name" value="SH2DOMAIN"/>
</dbReference>
<dbReference type="Gene3D" id="3.30.505.10">
    <property type="entry name" value="SH2 domain"/>
    <property type="match status" value="1"/>
</dbReference>
<evidence type="ECO:0000256" key="4">
    <source>
        <dbReference type="PROSITE-ProRule" id="PRU00192"/>
    </source>
</evidence>
<dbReference type="GO" id="GO:0005737">
    <property type="term" value="C:cytoplasm"/>
    <property type="evidence" value="ECO:0007669"/>
    <property type="project" value="TreeGrafter"/>
</dbReference>
<dbReference type="Pfam" id="PF07653">
    <property type="entry name" value="SH3_2"/>
    <property type="match status" value="1"/>
</dbReference>
<dbReference type="PANTHER" id="PTHR45818">
    <property type="entry name" value="PROTEIN VAV"/>
    <property type="match status" value="1"/>
</dbReference>
<protein>
    <submittedName>
        <fullName evidence="7">Guanine nucleotide exchange factor VAV3</fullName>
    </submittedName>
</protein>
<keyword evidence="8" id="KW-1185">Reference proteome</keyword>
<evidence type="ECO:0000256" key="3">
    <source>
        <dbReference type="PROSITE-ProRule" id="PRU00191"/>
    </source>
</evidence>
<dbReference type="SUPFAM" id="SSF55550">
    <property type="entry name" value="SH2 domain"/>
    <property type="match status" value="1"/>
</dbReference>